<dbReference type="CDD" id="cd00086">
    <property type="entry name" value="homeodomain"/>
    <property type="match status" value="1"/>
</dbReference>
<evidence type="ECO:0000256" key="5">
    <source>
        <dbReference type="PROSITE-ProRule" id="PRU00108"/>
    </source>
</evidence>
<dbReference type="InterPro" id="IPR001356">
    <property type="entry name" value="HD"/>
</dbReference>
<dbReference type="GO" id="GO:0030154">
    <property type="term" value="P:cell differentiation"/>
    <property type="evidence" value="ECO:0007669"/>
    <property type="project" value="TreeGrafter"/>
</dbReference>
<reference evidence="8 9" key="1">
    <citation type="journal article" date="2010" name="Nat. Commun.">
        <title>The complete sequence of the smallest known nuclear genome from the microsporidian Encephalitozoon intestinalis.</title>
        <authorList>
            <person name="Corradi N."/>
            <person name="Pombert J.-F."/>
            <person name="Farinelli L."/>
            <person name="Didier E.S."/>
            <person name="Keeling P.J."/>
        </authorList>
    </citation>
    <scope>NUCLEOTIDE SEQUENCE [LARGE SCALE GENOMIC DNA]</scope>
    <source>
        <strain evidence="8 9">ATCC 50506</strain>
    </source>
</reference>
<dbReference type="InterPro" id="IPR009057">
    <property type="entry name" value="Homeodomain-like_sf"/>
</dbReference>
<dbReference type="GO" id="GO:0006357">
    <property type="term" value="P:regulation of transcription by RNA polymerase II"/>
    <property type="evidence" value="ECO:0007669"/>
    <property type="project" value="TreeGrafter"/>
</dbReference>
<dbReference type="EMBL" id="CP001947">
    <property type="protein sequence ID" value="ADM11650.1"/>
    <property type="molecule type" value="Genomic_DNA"/>
</dbReference>
<dbReference type="GO" id="GO:0005634">
    <property type="term" value="C:nucleus"/>
    <property type="evidence" value="ECO:0007669"/>
    <property type="project" value="UniProtKB-SubCell"/>
</dbReference>
<dbReference type="SUPFAM" id="SSF46689">
    <property type="entry name" value="Homeodomain-like"/>
    <property type="match status" value="1"/>
</dbReference>
<dbReference type="KEGG" id="ein:Eint_060420"/>
<dbReference type="Pfam" id="PF00046">
    <property type="entry name" value="Homeodomain"/>
    <property type="match status" value="1"/>
</dbReference>
<evidence type="ECO:0000313" key="9">
    <source>
        <dbReference type="Proteomes" id="UP000002313"/>
    </source>
</evidence>
<dbReference type="GO" id="GO:0000978">
    <property type="term" value="F:RNA polymerase II cis-regulatory region sequence-specific DNA binding"/>
    <property type="evidence" value="ECO:0007669"/>
    <property type="project" value="TreeGrafter"/>
</dbReference>
<dbReference type="GeneID" id="9699331"/>
<dbReference type="OrthoDB" id="6159439at2759"/>
<protein>
    <submittedName>
        <fullName evidence="8">Zinc finger domain-containing protein</fullName>
    </submittedName>
</protein>
<keyword evidence="4 5" id="KW-0539">Nucleus</keyword>
<evidence type="ECO:0000256" key="4">
    <source>
        <dbReference type="ARBA" id="ARBA00023242"/>
    </source>
</evidence>
<feature type="domain" description="Homeobox" evidence="7">
    <location>
        <begin position="13"/>
        <end position="73"/>
    </location>
</feature>
<dbReference type="Gene3D" id="1.10.10.60">
    <property type="entry name" value="Homeodomain-like"/>
    <property type="match status" value="1"/>
</dbReference>
<keyword evidence="9" id="KW-1185">Reference proteome</keyword>
<dbReference type="VEuPathDB" id="MicrosporidiaDB:Eint_060420"/>
<evidence type="ECO:0000256" key="2">
    <source>
        <dbReference type="ARBA" id="ARBA00023125"/>
    </source>
</evidence>
<accession>E0S7H1</accession>
<dbReference type="Proteomes" id="UP000002313">
    <property type="component" value="Chromosome VI"/>
</dbReference>
<dbReference type="AlphaFoldDB" id="E0S7H1"/>
<dbReference type="RefSeq" id="XP_003073010.1">
    <property type="nucleotide sequence ID" value="XM_003072964.1"/>
</dbReference>
<dbReference type="InterPro" id="IPR051000">
    <property type="entry name" value="Homeobox_DNA-bind_prot"/>
</dbReference>
<dbReference type="PANTHER" id="PTHR24324:SF5">
    <property type="entry name" value="HEMATOPOIETICALLY-EXPRESSED HOMEOBOX PROTEIN HHEX"/>
    <property type="match status" value="1"/>
</dbReference>
<dbReference type="SMART" id="SM00389">
    <property type="entry name" value="HOX"/>
    <property type="match status" value="1"/>
</dbReference>
<organism evidence="8 9">
    <name type="scientific">Encephalitozoon intestinalis (strain ATCC 50506)</name>
    <name type="common">Microsporidian parasite</name>
    <name type="synonym">Septata intestinalis</name>
    <dbReference type="NCBI Taxonomy" id="876142"/>
    <lineage>
        <taxon>Eukaryota</taxon>
        <taxon>Fungi</taxon>
        <taxon>Fungi incertae sedis</taxon>
        <taxon>Microsporidia</taxon>
        <taxon>Unikaryonidae</taxon>
        <taxon>Encephalitozoon</taxon>
    </lineage>
</organism>
<dbReference type="PROSITE" id="PS50071">
    <property type="entry name" value="HOMEOBOX_2"/>
    <property type="match status" value="1"/>
</dbReference>
<sequence>MSLFGDMRIYTKKNSKNSRTRMSPGQVEILVDSFKENPFPSTSTREELSKTLGTSPRTVQIWFQNQRQKVRNQTRAPEKRDVFKEYVHYEHLRKLCILAYAATCRMEDKYEF</sequence>
<keyword evidence="2 5" id="KW-0238">DNA-binding</keyword>
<evidence type="ECO:0000256" key="3">
    <source>
        <dbReference type="ARBA" id="ARBA00023155"/>
    </source>
</evidence>
<proteinExistence type="predicted"/>
<evidence type="ECO:0000256" key="1">
    <source>
        <dbReference type="ARBA" id="ARBA00004123"/>
    </source>
</evidence>
<evidence type="ECO:0000313" key="8">
    <source>
        <dbReference type="EMBL" id="ADM11650.1"/>
    </source>
</evidence>
<feature type="DNA-binding region" description="Homeobox" evidence="5">
    <location>
        <begin position="15"/>
        <end position="74"/>
    </location>
</feature>
<reference evidence="8 9" key="2">
    <citation type="journal article" date="2012" name="Proc. Natl. Acad. Sci. U.S.A.">
        <title>Gain and loss of multiple functionally related, horizontally transferred genes in the reduced genomes of two microsporidian parasites.</title>
        <authorList>
            <person name="Pombert J.-F."/>
            <person name="Selman M."/>
            <person name="Burki F."/>
            <person name="Bardell F.T."/>
            <person name="Farinelli L."/>
            <person name="Solter L.F."/>
            <person name="Whitman D.W."/>
            <person name="Weiss L.M."/>
            <person name="Corradi N."/>
            <person name="Keeling P.J."/>
        </authorList>
    </citation>
    <scope>NUCLEOTIDE SEQUENCE [LARGE SCALE GENOMIC DNA]</scope>
    <source>
        <strain evidence="8 9">ATCC 50506</strain>
    </source>
</reference>
<dbReference type="PANTHER" id="PTHR24324">
    <property type="entry name" value="HOMEOBOX PROTEIN HHEX"/>
    <property type="match status" value="1"/>
</dbReference>
<dbReference type="HOGENOM" id="CLU_173461_0_0_1"/>
<comment type="subcellular location">
    <subcellularLocation>
        <location evidence="1 5 6">Nucleus</location>
    </subcellularLocation>
</comment>
<keyword evidence="3 5" id="KW-0371">Homeobox</keyword>
<evidence type="ECO:0000259" key="7">
    <source>
        <dbReference type="PROSITE" id="PS50071"/>
    </source>
</evidence>
<evidence type="ECO:0000256" key="6">
    <source>
        <dbReference type="RuleBase" id="RU000682"/>
    </source>
</evidence>
<gene>
    <name evidence="8" type="ORF">Eint_060420</name>
</gene>
<name>E0S7H1_ENCIT</name>